<reference evidence="2 3" key="1">
    <citation type="submission" date="2013-11" db="EMBL/GenBank/DDBJ databases">
        <title>Opisthorchis viverrini - life in the bile duct.</title>
        <authorList>
            <person name="Young N.D."/>
            <person name="Nagarajan N."/>
            <person name="Lin S.J."/>
            <person name="Korhonen P.K."/>
            <person name="Jex A.R."/>
            <person name="Hall R.S."/>
            <person name="Safavi-Hemami H."/>
            <person name="Kaewkong W."/>
            <person name="Bertrand D."/>
            <person name="Gao S."/>
            <person name="Seet Q."/>
            <person name="Wongkham S."/>
            <person name="Teh B.T."/>
            <person name="Wongkham C."/>
            <person name="Intapan P.M."/>
            <person name="Maleewong W."/>
            <person name="Yang X."/>
            <person name="Hu M."/>
            <person name="Wang Z."/>
            <person name="Hofmann A."/>
            <person name="Sternberg P.W."/>
            <person name="Tan P."/>
            <person name="Wang J."/>
            <person name="Gasser R.B."/>
        </authorList>
    </citation>
    <scope>NUCLEOTIDE SEQUENCE [LARGE SCALE GENOMIC DNA]</scope>
</reference>
<protein>
    <submittedName>
        <fullName evidence="2">Uncharacterized protein</fullName>
    </submittedName>
</protein>
<name>A0A074Z546_OPIVI</name>
<dbReference type="AlphaFoldDB" id="A0A074Z546"/>
<evidence type="ECO:0000313" key="2">
    <source>
        <dbReference type="EMBL" id="KER22221.1"/>
    </source>
</evidence>
<gene>
    <name evidence="2" type="ORF">T265_09643</name>
</gene>
<feature type="region of interest" description="Disordered" evidence="1">
    <location>
        <begin position="71"/>
        <end position="106"/>
    </location>
</feature>
<dbReference type="OrthoDB" id="6281777at2759"/>
<feature type="region of interest" description="Disordered" evidence="1">
    <location>
        <begin position="178"/>
        <end position="197"/>
    </location>
</feature>
<keyword evidence="3" id="KW-1185">Reference proteome</keyword>
<dbReference type="CTD" id="20323811"/>
<dbReference type="GeneID" id="20323811"/>
<sequence length="317" mass="34857">MLPGQHRGTSQQSISYATVKLHPTMGASAGLTRSRRTVFSDRPSSQLGMCSGPLRRSSTLEGRTQLICDTPSRARDGLLSRGRSPSTNSSASRITRQNNFPNSLSDGALMKKLTSHTPGDSLQSAEAQPNASYELNQSAISVCTGFREGTPIYRRPVTGSITLATVCSQPLYQRGRHHTSLPKFGTAPTRSVIPSRPDLTQDLKSRANTSPGVYFGQVHTSMTQQIDDDSKTAQRHTAPSARRKTVNITEPRERKLTEAPTVTRKDSKRHPGERTRPKSHYETSKIVNLEKPSFTKHLLSLEKEPILIKVSIPNCTE</sequence>
<dbReference type="Proteomes" id="UP000054324">
    <property type="component" value="Unassembled WGS sequence"/>
</dbReference>
<feature type="region of interest" description="Disordered" evidence="1">
    <location>
        <begin position="223"/>
        <end position="283"/>
    </location>
</feature>
<feature type="region of interest" description="Disordered" evidence="1">
    <location>
        <begin position="39"/>
        <end position="58"/>
    </location>
</feature>
<evidence type="ECO:0000256" key="1">
    <source>
        <dbReference type="SAM" id="MobiDB-lite"/>
    </source>
</evidence>
<dbReference type="RefSeq" id="XP_009174037.1">
    <property type="nucleotide sequence ID" value="XM_009175773.1"/>
</dbReference>
<accession>A0A074Z546</accession>
<dbReference type="KEGG" id="ovi:T265_09643"/>
<feature type="compositionally biased region" description="Basic and acidic residues" evidence="1">
    <location>
        <begin position="250"/>
        <end position="283"/>
    </location>
</feature>
<organism evidence="2 3">
    <name type="scientific">Opisthorchis viverrini</name>
    <name type="common">Southeast Asian liver fluke</name>
    <dbReference type="NCBI Taxonomy" id="6198"/>
    <lineage>
        <taxon>Eukaryota</taxon>
        <taxon>Metazoa</taxon>
        <taxon>Spiralia</taxon>
        <taxon>Lophotrochozoa</taxon>
        <taxon>Platyhelminthes</taxon>
        <taxon>Trematoda</taxon>
        <taxon>Digenea</taxon>
        <taxon>Opisthorchiida</taxon>
        <taxon>Opisthorchiata</taxon>
        <taxon>Opisthorchiidae</taxon>
        <taxon>Opisthorchis</taxon>
    </lineage>
</organism>
<feature type="compositionally biased region" description="Polar residues" evidence="1">
    <location>
        <begin position="83"/>
        <end position="105"/>
    </location>
</feature>
<dbReference type="EMBL" id="KL596911">
    <property type="protein sequence ID" value="KER22221.1"/>
    <property type="molecule type" value="Genomic_DNA"/>
</dbReference>
<proteinExistence type="predicted"/>
<evidence type="ECO:0000313" key="3">
    <source>
        <dbReference type="Proteomes" id="UP000054324"/>
    </source>
</evidence>